<evidence type="ECO:0000259" key="2">
    <source>
        <dbReference type="Pfam" id="PF02120"/>
    </source>
</evidence>
<gene>
    <name evidence="3" type="ORF">J2S03_002422</name>
</gene>
<evidence type="ECO:0000313" key="4">
    <source>
        <dbReference type="Proteomes" id="UP001232973"/>
    </source>
</evidence>
<dbReference type="InterPro" id="IPR021136">
    <property type="entry name" value="Flagellar_hook_control-like_C"/>
</dbReference>
<feature type="compositionally biased region" description="Low complexity" evidence="1">
    <location>
        <begin position="430"/>
        <end position="439"/>
    </location>
</feature>
<sequence length="456" mass="43046">MTSATISVARAGSGVSGQAAASGAQPAGQSGSASQPAASVLLPGGGADPSSFNALLQGAMGIAPWTPSTQPASSLPGASVKTSSVAAGTGGYLASTQRPIGWTGLPGTRAGGLTKNAQTAVQTEAKTVADDSGSSSGTGTGGWTTGVKPAVVTASASGGSASNVPTNSTAIAMQSALTTQLPLTVEDTAATAGASTGAGGAPASQSAQVNPGALAGSASAPATAAPVVHVLSGTASPSATSAAASAPSGTTAGPKGAANAVNVASGSAENQSAGGIYLSASGLQGTVQSAQAVGTDAPKTASLNAQSPDAANVLKQYAVQQAMAGNGTLQVQVQPQHLGPIVIAATSQPSGVQVQITAANPETLQWLGQQQSDMADAIRSAGVSLANLQVASGGTAFQSGGGSMGNPSRQGGSDTGQKAVRVSRSGGTGISASQLSASGGAGGTSALMAYRVNVQI</sequence>
<dbReference type="CDD" id="cd17470">
    <property type="entry name" value="T3SS_Flik_C"/>
    <property type="match status" value="1"/>
</dbReference>
<feature type="region of interest" description="Disordered" evidence="1">
    <location>
        <begin position="238"/>
        <end position="257"/>
    </location>
</feature>
<accession>A0ABT9XJR8</accession>
<feature type="region of interest" description="Disordered" evidence="1">
    <location>
        <begin position="15"/>
        <end position="44"/>
    </location>
</feature>
<dbReference type="Pfam" id="PF02120">
    <property type="entry name" value="Flg_hook"/>
    <property type="match status" value="1"/>
</dbReference>
<feature type="region of interest" description="Disordered" evidence="1">
    <location>
        <begin position="124"/>
        <end position="144"/>
    </location>
</feature>
<feature type="compositionally biased region" description="Polar residues" evidence="1">
    <location>
        <begin position="405"/>
        <end position="416"/>
    </location>
</feature>
<keyword evidence="4" id="KW-1185">Reference proteome</keyword>
<name>A0ABT9XJR8_9BACL</name>
<dbReference type="Proteomes" id="UP001232973">
    <property type="component" value="Unassembled WGS sequence"/>
</dbReference>
<feature type="domain" description="Flagellar hook-length control protein-like C-terminal" evidence="2">
    <location>
        <begin position="319"/>
        <end position="395"/>
    </location>
</feature>
<dbReference type="InterPro" id="IPR038610">
    <property type="entry name" value="FliK-like_C_sf"/>
</dbReference>
<feature type="region of interest" description="Disordered" evidence="1">
    <location>
        <begin position="193"/>
        <end position="218"/>
    </location>
</feature>
<reference evidence="3 4" key="1">
    <citation type="submission" date="2023-07" db="EMBL/GenBank/DDBJ databases">
        <title>Genomic Encyclopedia of Type Strains, Phase IV (KMG-IV): sequencing the most valuable type-strain genomes for metagenomic binning, comparative biology and taxonomic classification.</title>
        <authorList>
            <person name="Goeker M."/>
        </authorList>
    </citation>
    <scope>NUCLEOTIDE SEQUENCE [LARGE SCALE GENOMIC DNA]</scope>
    <source>
        <strain evidence="3 4">DSM 4006</strain>
    </source>
</reference>
<dbReference type="Gene3D" id="3.30.750.140">
    <property type="match status" value="1"/>
</dbReference>
<comment type="caution">
    <text evidence="3">The sequence shown here is derived from an EMBL/GenBank/DDBJ whole genome shotgun (WGS) entry which is preliminary data.</text>
</comment>
<proteinExistence type="predicted"/>
<protein>
    <recommendedName>
        <fullName evidence="2">Flagellar hook-length control protein-like C-terminal domain-containing protein</fullName>
    </recommendedName>
</protein>
<feature type="compositionally biased region" description="Low complexity" evidence="1">
    <location>
        <begin position="15"/>
        <end position="39"/>
    </location>
</feature>
<feature type="region of interest" description="Disordered" evidence="1">
    <location>
        <begin position="397"/>
        <end position="439"/>
    </location>
</feature>
<dbReference type="EMBL" id="JAUSTP010000020">
    <property type="protein sequence ID" value="MDQ0190555.1"/>
    <property type="molecule type" value="Genomic_DNA"/>
</dbReference>
<evidence type="ECO:0000256" key="1">
    <source>
        <dbReference type="SAM" id="MobiDB-lite"/>
    </source>
</evidence>
<organism evidence="3 4">
    <name type="scientific">Alicyclobacillus cycloheptanicus</name>
    <dbReference type="NCBI Taxonomy" id="1457"/>
    <lineage>
        <taxon>Bacteria</taxon>
        <taxon>Bacillati</taxon>
        <taxon>Bacillota</taxon>
        <taxon>Bacilli</taxon>
        <taxon>Bacillales</taxon>
        <taxon>Alicyclobacillaceae</taxon>
        <taxon>Alicyclobacillus</taxon>
    </lineage>
</organism>
<evidence type="ECO:0000313" key="3">
    <source>
        <dbReference type="EMBL" id="MDQ0190555.1"/>
    </source>
</evidence>
<dbReference type="RefSeq" id="WP_274456125.1">
    <property type="nucleotide sequence ID" value="NZ_CP067097.1"/>
</dbReference>